<dbReference type="InterPro" id="IPR025711">
    <property type="entry name" value="PepSY"/>
</dbReference>
<feature type="domain" description="PepSY" evidence="2">
    <location>
        <begin position="56"/>
        <end position="108"/>
    </location>
</feature>
<evidence type="ECO:0000256" key="1">
    <source>
        <dbReference type="SAM" id="SignalP"/>
    </source>
</evidence>
<keyword evidence="1" id="KW-0732">Signal</keyword>
<evidence type="ECO:0000313" key="4">
    <source>
        <dbReference type="Proteomes" id="UP000197781"/>
    </source>
</evidence>
<reference evidence="3 4" key="1">
    <citation type="submission" date="2016-11" db="EMBL/GenBank/DDBJ databases">
        <authorList>
            <person name="Jaros S."/>
            <person name="Januszkiewicz K."/>
            <person name="Wedrychowicz H."/>
        </authorList>
    </citation>
    <scope>NUCLEOTIDE SEQUENCE [LARGE SCALE GENOMIC DNA]</scope>
    <source>
        <strain evidence="3 4">NF2</strain>
    </source>
</reference>
<evidence type="ECO:0000259" key="2">
    <source>
        <dbReference type="Pfam" id="PF03413"/>
    </source>
</evidence>
<dbReference type="RefSeq" id="WP_088908479.1">
    <property type="nucleotide sequence ID" value="NZ_CP018145.1"/>
</dbReference>
<evidence type="ECO:0000313" key="3">
    <source>
        <dbReference type="EMBL" id="ASJ54769.1"/>
    </source>
</evidence>
<sequence>MKKVVMTMVGALIIGSLGVTAFAHSNQSYSVQQKNTSTVYLQIDDDVKHNWAKLVRITPEKALKKVRDAQSGIITEWKLDEDDGFLVYKAEIKHKQQEIEVYVDAITGDMWQTVDHDDDDDHDDDNDDQWKNQQVKISVEQAKKIALAKVNGNIKSIKLDEDDNHYVYEVEIKTAKGQEVDLEISATTGAVLDVDWDD</sequence>
<dbReference type="KEGG" id="bfm:BP422_15025"/>
<dbReference type="Gene3D" id="3.10.450.40">
    <property type="match status" value="2"/>
</dbReference>
<dbReference type="AlphaFoldDB" id="A0A220MJ16"/>
<dbReference type="Proteomes" id="UP000197781">
    <property type="component" value="Chromosome"/>
</dbReference>
<feature type="chain" id="PRO_5038786165" description="PepSY domain-containing protein" evidence="1">
    <location>
        <begin position="22"/>
        <end position="198"/>
    </location>
</feature>
<dbReference type="Pfam" id="PF03413">
    <property type="entry name" value="PepSY"/>
    <property type="match status" value="2"/>
</dbReference>
<name>A0A220MJ16_9BACL</name>
<organism evidence="3 4">
    <name type="scientific">Brevibacillus formosus</name>
    <dbReference type="NCBI Taxonomy" id="54913"/>
    <lineage>
        <taxon>Bacteria</taxon>
        <taxon>Bacillati</taxon>
        <taxon>Bacillota</taxon>
        <taxon>Bacilli</taxon>
        <taxon>Bacillales</taxon>
        <taxon>Paenibacillaceae</taxon>
        <taxon>Brevibacillus</taxon>
    </lineage>
</organism>
<feature type="domain" description="PepSY" evidence="2">
    <location>
        <begin position="136"/>
        <end position="194"/>
    </location>
</feature>
<accession>A0A220MJ16</accession>
<dbReference type="EMBL" id="CP018145">
    <property type="protein sequence ID" value="ASJ54769.1"/>
    <property type="molecule type" value="Genomic_DNA"/>
</dbReference>
<protein>
    <recommendedName>
        <fullName evidence="2">PepSY domain-containing protein</fullName>
    </recommendedName>
</protein>
<gene>
    <name evidence="3" type="ORF">BP422_15025</name>
</gene>
<proteinExistence type="predicted"/>
<feature type="signal peptide" evidence="1">
    <location>
        <begin position="1"/>
        <end position="21"/>
    </location>
</feature>